<dbReference type="KEGG" id="zma:103654951"/>
<keyword evidence="5" id="KW-1185">Reference proteome</keyword>
<dbReference type="STRING" id="4577.A0A1D6QTY6"/>
<feature type="coiled-coil region" evidence="1">
    <location>
        <begin position="153"/>
        <end position="215"/>
    </location>
</feature>
<dbReference type="OrthoDB" id="645074at2759"/>
<protein>
    <submittedName>
        <fullName evidence="3">Protein dimerizations</fullName>
    </submittedName>
</protein>
<gene>
    <name evidence="4" type="primary">LOC103654951</name>
    <name evidence="3" type="ORF">ZEAMMB73_Zm00001d053969</name>
</gene>
<reference evidence="4" key="3">
    <citation type="submission" date="2019-07" db="EMBL/GenBank/DDBJ databases">
        <authorList>
            <person name="Seetharam A."/>
            <person name="Woodhouse M."/>
            <person name="Cannon E."/>
        </authorList>
    </citation>
    <scope>NUCLEOTIDE SEQUENCE [LARGE SCALE GENOMIC DNA]</scope>
    <source>
        <strain evidence="4">cv. B73</strain>
    </source>
</reference>
<reference evidence="5" key="1">
    <citation type="journal article" date="2009" name="Science">
        <title>The B73 maize genome: complexity, diversity, and dynamics.</title>
        <authorList>
            <person name="Schnable P.S."/>
            <person name="Ware D."/>
            <person name="Fulton R.S."/>
            <person name="Stein J.C."/>
            <person name="Wei F."/>
            <person name="Pasternak S."/>
            <person name="Liang C."/>
            <person name="Zhang J."/>
            <person name="Fulton L."/>
            <person name="Graves T.A."/>
            <person name="Minx P."/>
            <person name="Reily A.D."/>
            <person name="Courtney L."/>
            <person name="Kruchowski S.S."/>
            <person name="Tomlinson C."/>
            <person name="Strong C."/>
            <person name="Delehaunty K."/>
            <person name="Fronick C."/>
            <person name="Courtney B."/>
            <person name="Rock S.M."/>
            <person name="Belter E."/>
            <person name="Du F."/>
            <person name="Kim K."/>
            <person name="Abbott R.M."/>
            <person name="Cotton M."/>
            <person name="Levy A."/>
            <person name="Marchetto P."/>
            <person name="Ochoa K."/>
            <person name="Jackson S.M."/>
            <person name="Gillam B."/>
            <person name="Chen W."/>
            <person name="Yan L."/>
            <person name="Higginbotham J."/>
            <person name="Cardenas M."/>
            <person name="Waligorski J."/>
            <person name="Applebaum E."/>
            <person name="Phelps L."/>
            <person name="Falcone J."/>
            <person name="Kanchi K."/>
            <person name="Thane T."/>
            <person name="Scimone A."/>
            <person name="Thane N."/>
            <person name="Henke J."/>
            <person name="Wang T."/>
            <person name="Ruppert J."/>
            <person name="Shah N."/>
            <person name="Rotter K."/>
            <person name="Hodges J."/>
            <person name="Ingenthron E."/>
            <person name="Cordes M."/>
            <person name="Kohlberg S."/>
            <person name="Sgro J."/>
            <person name="Delgado B."/>
            <person name="Mead K."/>
            <person name="Chinwalla A."/>
            <person name="Leonard S."/>
            <person name="Crouse K."/>
            <person name="Collura K."/>
            <person name="Kudrna D."/>
            <person name="Currie J."/>
            <person name="He R."/>
            <person name="Angelova A."/>
            <person name="Rajasekar S."/>
            <person name="Mueller T."/>
            <person name="Lomeli R."/>
            <person name="Scara G."/>
            <person name="Ko A."/>
            <person name="Delaney K."/>
            <person name="Wissotski M."/>
            <person name="Lopez G."/>
            <person name="Campos D."/>
            <person name="Braidotti M."/>
            <person name="Ashley E."/>
            <person name="Golser W."/>
            <person name="Kim H."/>
            <person name="Lee S."/>
            <person name="Lin J."/>
            <person name="Dujmic Z."/>
            <person name="Kim W."/>
            <person name="Talag J."/>
            <person name="Zuccolo A."/>
            <person name="Fan C."/>
            <person name="Sebastian A."/>
            <person name="Kramer M."/>
            <person name="Spiegel L."/>
            <person name="Nascimento L."/>
            <person name="Zutavern T."/>
            <person name="Miller B."/>
            <person name="Ambroise C."/>
            <person name="Muller S."/>
            <person name="Spooner W."/>
            <person name="Narechania A."/>
            <person name="Ren L."/>
            <person name="Wei S."/>
            <person name="Kumari S."/>
            <person name="Faga B."/>
            <person name="Levy M.J."/>
            <person name="McMahan L."/>
            <person name="Van Buren P."/>
            <person name="Vaughn M.W."/>
            <person name="Ying K."/>
            <person name="Yeh C.-T."/>
            <person name="Emrich S.J."/>
            <person name="Jia Y."/>
            <person name="Kalyanaraman A."/>
            <person name="Hsia A.-P."/>
            <person name="Barbazuk W.B."/>
            <person name="Baucom R.S."/>
            <person name="Brutnell T.P."/>
            <person name="Carpita N.C."/>
            <person name="Chaparro C."/>
            <person name="Chia J.-M."/>
            <person name="Deragon J.-M."/>
            <person name="Estill J.C."/>
            <person name="Fu Y."/>
            <person name="Jeddeloh J.A."/>
            <person name="Han Y."/>
            <person name="Lee H."/>
            <person name="Li P."/>
            <person name="Lisch D.R."/>
            <person name="Liu S."/>
            <person name="Liu Z."/>
            <person name="Nagel D.H."/>
            <person name="McCann M.C."/>
            <person name="SanMiguel P."/>
            <person name="Myers A.M."/>
            <person name="Nettleton D."/>
            <person name="Nguyen J."/>
            <person name="Penning B.W."/>
            <person name="Ponnala L."/>
            <person name="Schneider K.L."/>
            <person name="Schwartz D.C."/>
            <person name="Sharma A."/>
            <person name="Soderlund C."/>
            <person name="Springer N.M."/>
            <person name="Sun Q."/>
            <person name="Wang H."/>
            <person name="Waterman M."/>
            <person name="Westerman R."/>
            <person name="Wolfgruber T.K."/>
            <person name="Yang L."/>
            <person name="Yu Y."/>
            <person name="Zhang L."/>
            <person name="Zhou S."/>
            <person name="Zhu Q."/>
            <person name="Bennetzen J.L."/>
            <person name="Dawe R.K."/>
            <person name="Jiang J."/>
            <person name="Jiang N."/>
            <person name="Presting G.G."/>
            <person name="Wessler S.R."/>
            <person name="Aluru S."/>
            <person name="Martienssen R.A."/>
            <person name="Clifton S.W."/>
            <person name="McCombie W.R."/>
            <person name="Wing R.A."/>
            <person name="Wilson R.K."/>
        </authorList>
    </citation>
    <scope>NUCLEOTIDE SEQUENCE [LARGE SCALE GENOMIC DNA]</scope>
    <source>
        <strain evidence="5">cv. B73</strain>
    </source>
</reference>
<dbReference type="EnsemblPlants" id="Zm00001eb208860_T005">
    <property type="protein sequence ID" value="Zm00001eb208860_P005"/>
    <property type="gene ID" value="Zm00001eb208860"/>
</dbReference>
<feature type="region of interest" description="Disordered" evidence="2">
    <location>
        <begin position="78"/>
        <end position="126"/>
    </location>
</feature>
<dbReference type="PaxDb" id="4577-GRMZM2G324863_P01"/>
<dbReference type="AlphaFoldDB" id="A0A1D6QTY6"/>
<dbReference type="GeneID" id="103654951"/>
<dbReference type="RefSeq" id="XP_008679982.1">
    <property type="nucleotide sequence ID" value="XM_008681760.3"/>
</dbReference>
<evidence type="ECO:0000256" key="1">
    <source>
        <dbReference type="SAM" id="Coils"/>
    </source>
</evidence>
<evidence type="ECO:0000256" key="2">
    <source>
        <dbReference type="SAM" id="MobiDB-lite"/>
    </source>
</evidence>
<dbReference type="PANTHER" id="PTHR35761:SF1">
    <property type="entry name" value="PROTEIN SENSITIVE TO UV 2"/>
    <property type="match status" value="1"/>
</dbReference>
<sequence length="777" mass="85957">MDGGLDDEWEASFLDEVIRATDEAEAVVSRNPNPTPTPAPAPIPTYYPLAAAPVSYLPASSVSYIPAASHLRSAISFSPPRDLSQRPPLPPPTAATSTRDALATGADVGRDFSPPPQLSQRPAADEGSLVAFAASSSASDRRFISTGCGEAGAKREAREIERLKRELDRVSKERNELKNECTALKKDRTKKDLQIKAKEAEIQNLKKANVSSMKDVCSAGMNIDQSFHAPANEALHTGVSSRRTDKMSGKDKDAHSLRDDLYLKQGHQTDLLEALELRRRTMIDNGMSTSGVVSLEEDTHFEPRNATCKEIKAIGVQTDNTSDNEHLDCKKLLVERISGNLRAMWGMSPNSLSSRNLISKINVSCSEEILSLLQHTRLSDNCEPSSQAISSMNEAISQLYDTFIKMNSGKMSIQTFLEALLNLCAFDDAAIVSRTLRVFLKVLQHLLQHGAKSSERNNVSVEPYVNVLMENNHKDCSTLLRPVDAEDSLRLHNMFLPFTFWSSLFTGMLQIGVKYSQETIRTDALSIMILIVRTTDPIEERQKFGFTSVMTRLHLLLQKENGLLVKKHSVRLLFLLLNCPVMLKLLCSGGKDGSKQMGSEACESNRSQEVISSVLVDLSDCLTCGETCSLGIELCRLVIILLAYIASSGKLGYEVLLVPVSARGASFLEMIMEVLASQMQYETRELLKERCLVMREALILLNRLASHANYSKPTLEVLTRSKLCATWTIDVANRLPHTWMANDLAELAQKFRSRVYAFIEEKPLTSDGTNLGASNKR</sequence>
<reference evidence="3" key="2">
    <citation type="submission" date="2015-12" db="EMBL/GenBank/DDBJ databases">
        <title>Update maize B73 reference genome by single molecule sequencing technologies.</title>
        <authorList>
            <consortium name="Maize Genome Sequencing Project"/>
            <person name="Ware D."/>
        </authorList>
    </citation>
    <scope>NUCLEOTIDE SEQUENCE</scope>
    <source>
        <tissue evidence="3">Seedling</tissue>
    </source>
</reference>
<organism evidence="3">
    <name type="scientific">Zea mays</name>
    <name type="common">Maize</name>
    <dbReference type="NCBI Taxonomy" id="4577"/>
    <lineage>
        <taxon>Eukaryota</taxon>
        <taxon>Viridiplantae</taxon>
        <taxon>Streptophyta</taxon>
        <taxon>Embryophyta</taxon>
        <taxon>Tracheophyta</taxon>
        <taxon>Spermatophyta</taxon>
        <taxon>Magnoliopsida</taxon>
        <taxon>Liliopsida</taxon>
        <taxon>Poales</taxon>
        <taxon>Poaceae</taxon>
        <taxon>PACMAD clade</taxon>
        <taxon>Panicoideae</taxon>
        <taxon>Andropogonodae</taxon>
        <taxon>Andropogoneae</taxon>
        <taxon>Tripsacinae</taxon>
        <taxon>Zea</taxon>
    </lineage>
</organism>
<dbReference type="GO" id="GO:0006974">
    <property type="term" value="P:DNA damage response"/>
    <property type="evidence" value="ECO:0007669"/>
    <property type="project" value="InterPro"/>
</dbReference>
<dbReference type="Gramene" id="Zm00001eb208860_T005">
    <property type="protein sequence ID" value="Zm00001eb208860_P005"/>
    <property type="gene ID" value="Zm00001eb208860"/>
</dbReference>
<accession>A0A1D6QTY6</accession>
<reference evidence="4" key="4">
    <citation type="submission" date="2021-05" db="UniProtKB">
        <authorList>
            <consortium name="EnsemblPlants"/>
        </authorList>
    </citation>
    <scope>IDENTIFICATION</scope>
    <source>
        <strain evidence="4">cv. B73</strain>
    </source>
</reference>
<dbReference type="EMBL" id="CM000780">
    <property type="protein sequence ID" value="AQK60878.1"/>
    <property type="molecule type" value="Genomic_DNA"/>
</dbReference>
<dbReference type="PANTHER" id="PTHR35761">
    <property type="entry name" value="ATR INTERACTING PROTEIN"/>
    <property type="match status" value="1"/>
</dbReference>
<proteinExistence type="predicted"/>
<evidence type="ECO:0000313" key="3">
    <source>
        <dbReference type="EMBL" id="AQK60878.1"/>
    </source>
</evidence>
<name>A0A1D6QTY6_MAIZE</name>
<keyword evidence="1" id="KW-0175">Coiled coil</keyword>
<dbReference type="Proteomes" id="UP000007305">
    <property type="component" value="Chromosome 4"/>
</dbReference>
<evidence type="ECO:0000313" key="4">
    <source>
        <dbReference type="EnsemblPlants" id="Zm00001eb208860_P005"/>
    </source>
</evidence>
<evidence type="ECO:0000313" key="5">
    <source>
        <dbReference type="Proteomes" id="UP000007305"/>
    </source>
</evidence>
<dbReference type="ExpressionAtlas" id="A0A1D6QTY6">
    <property type="expression patterns" value="baseline and differential"/>
</dbReference>
<dbReference type="InterPro" id="IPR044952">
    <property type="entry name" value="SUV2"/>
</dbReference>